<dbReference type="InterPro" id="IPR050814">
    <property type="entry name" value="Myo-inositol_Transporter"/>
</dbReference>
<evidence type="ECO:0000256" key="2">
    <source>
        <dbReference type="ARBA" id="ARBA00010992"/>
    </source>
</evidence>
<keyword evidence="7 10" id="KW-1133">Transmembrane helix</keyword>
<dbReference type="SUPFAM" id="SSF103473">
    <property type="entry name" value="MFS general substrate transporter"/>
    <property type="match status" value="1"/>
</dbReference>
<comment type="subcellular location">
    <subcellularLocation>
        <location evidence="1">Cell membrane</location>
        <topology evidence="1">Multi-pass membrane protein</topology>
    </subcellularLocation>
</comment>
<evidence type="ECO:0000256" key="8">
    <source>
        <dbReference type="ARBA" id="ARBA00023136"/>
    </source>
</evidence>
<feature type="transmembrane region" description="Helical" evidence="10">
    <location>
        <begin position="66"/>
        <end position="85"/>
    </location>
</feature>
<dbReference type="InterPro" id="IPR003663">
    <property type="entry name" value="Sugar/inositol_transpt"/>
</dbReference>
<feature type="transmembrane region" description="Helical" evidence="10">
    <location>
        <begin position="181"/>
        <end position="203"/>
    </location>
</feature>
<dbReference type="GO" id="GO:0005886">
    <property type="term" value="C:plasma membrane"/>
    <property type="evidence" value="ECO:0007669"/>
    <property type="project" value="UniProtKB-SubCell"/>
</dbReference>
<feature type="transmembrane region" description="Helical" evidence="10">
    <location>
        <begin position="418"/>
        <end position="439"/>
    </location>
</feature>
<feature type="transmembrane region" description="Helical" evidence="10">
    <location>
        <begin position="296"/>
        <end position="321"/>
    </location>
</feature>
<dbReference type="InterPro" id="IPR020846">
    <property type="entry name" value="MFS_dom"/>
</dbReference>
<keyword evidence="6 10" id="KW-0812">Transmembrane</keyword>
<dbReference type="InterPro" id="IPR005829">
    <property type="entry name" value="Sugar_transporter_CS"/>
</dbReference>
<feature type="transmembrane region" description="Helical" evidence="10">
    <location>
        <begin position="118"/>
        <end position="140"/>
    </location>
</feature>
<keyword evidence="13" id="KW-1185">Reference proteome</keyword>
<evidence type="ECO:0000256" key="3">
    <source>
        <dbReference type="ARBA" id="ARBA00022448"/>
    </source>
</evidence>
<reference evidence="12 13" key="1">
    <citation type="submission" date="2022-04" db="EMBL/GenBank/DDBJ databases">
        <title>Hymenobacter sp. isolated from the air.</title>
        <authorList>
            <person name="Won M."/>
            <person name="Lee C.-M."/>
            <person name="Woen H.-Y."/>
            <person name="Kwon S.-W."/>
        </authorList>
    </citation>
    <scope>NUCLEOTIDE SEQUENCE [LARGE SCALE GENOMIC DNA]</scope>
    <source>
        <strain evidence="13">5413 J-13</strain>
    </source>
</reference>
<feature type="transmembrane region" description="Helical" evidence="10">
    <location>
        <begin position="356"/>
        <end position="380"/>
    </location>
</feature>
<keyword evidence="4" id="KW-1003">Cell membrane</keyword>
<dbReference type="Proteomes" id="UP000829925">
    <property type="component" value="Chromosome"/>
</dbReference>
<organism evidence="12 13">
    <name type="scientific">Hymenobacter aerilatus</name>
    <dbReference type="NCBI Taxonomy" id="2932251"/>
    <lineage>
        <taxon>Bacteria</taxon>
        <taxon>Pseudomonadati</taxon>
        <taxon>Bacteroidota</taxon>
        <taxon>Cytophagia</taxon>
        <taxon>Cytophagales</taxon>
        <taxon>Hymenobacteraceae</taxon>
        <taxon>Hymenobacter</taxon>
    </lineage>
</organism>
<dbReference type="PRINTS" id="PR00171">
    <property type="entry name" value="SUGRTRNSPORT"/>
</dbReference>
<comment type="similarity">
    <text evidence="2 9">Belongs to the major facilitator superfamily. Sugar transporter (TC 2.A.1.1) family.</text>
</comment>
<dbReference type="PANTHER" id="PTHR48020:SF12">
    <property type="entry name" value="PROTON MYO-INOSITOL COTRANSPORTER"/>
    <property type="match status" value="1"/>
</dbReference>
<dbReference type="PROSITE" id="PS00216">
    <property type="entry name" value="SUGAR_TRANSPORT_1"/>
    <property type="match status" value="1"/>
</dbReference>
<evidence type="ECO:0000256" key="5">
    <source>
        <dbReference type="ARBA" id="ARBA00022597"/>
    </source>
</evidence>
<gene>
    <name evidence="12" type="ORF">MUN82_06995</name>
</gene>
<feature type="transmembrane region" description="Helical" evidence="10">
    <location>
        <begin position="264"/>
        <end position="284"/>
    </location>
</feature>
<feature type="transmembrane region" description="Helical" evidence="10">
    <location>
        <begin position="152"/>
        <end position="175"/>
    </location>
</feature>
<dbReference type="PROSITE" id="PS50850">
    <property type="entry name" value="MFS"/>
    <property type="match status" value="1"/>
</dbReference>
<dbReference type="NCBIfam" id="TIGR00879">
    <property type="entry name" value="SP"/>
    <property type="match status" value="1"/>
</dbReference>
<dbReference type="FunFam" id="1.20.1250.20:FF:000122">
    <property type="entry name" value="D-xylose transporter XylE"/>
    <property type="match status" value="1"/>
</dbReference>
<evidence type="ECO:0000313" key="13">
    <source>
        <dbReference type="Proteomes" id="UP000829925"/>
    </source>
</evidence>
<evidence type="ECO:0000256" key="9">
    <source>
        <dbReference type="RuleBase" id="RU003346"/>
    </source>
</evidence>
<name>A0A8T9SX95_9BACT</name>
<evidence type="ECO:0000256" key="7">
    <source>
        <dbReference type="ARBA" id="ARBA00022989"/>
    </source>
</evidence>
<dbReference type="EMBL" id="CP095053">
    <property type="protein sequence ID" value="UOR06842.1"/>
    <property type="molecule type" value="Genomic_DNA"/>
</dbReference>
<dbReference type="Pfam" id="PF00083">
    <property type="entry name" value="Sugar_tr"/>
    <property type="match status" value="1"/>
</dbReference>
<feature type="transmembrane region" description="Helical" evidence="10">
    <location>
        <begin position="328"/>
        <end position="350"/>
    </location>
</feature>
<evidence type="ECO:0000256" key="10">
    <source>
        <dbReference type="SAM" id="Phobius"/>
    </source>
</evidence>
<evidence type="ECO:0000256" key="6">
    <source>
        <dbReference type="ARBA" id="ARBA00022692"/>
    </source>
</evidence>
<evidence type="ECO:0000259" key="11">
    <source>
        <dbReference type="PROSITE" id="PS50850"/>
    </source>
</evidence>
<evidence type="ECO:0000313" key="12">
    <source>
        <dbReference type="EMBL" id="UOR06842.1"/>
    </source>
</evidence>
<dbReference type="GO" id="GO:0022857">
    <property type="term" value="F:transmembrane transporter activity"/>
    <property type="evidence" value="ECO:0007669"/>
    <property type="project" value="InterPro"/>
</dbReference>
<evidence type="ECO:0000256" key="4">
    <source>
        <dbReference type="ARBA" id="ARBA00022475"/>
    </source>
</evidence>
<dbReference type="InterPro" id="IPR036259">
    <property type="entry name" value="MFS_trans_sf"/>
</dbReference>
<dbReference type="PANTHER" id="PTHR48020">
    <property type="entry name" value="PROTON MYO-INOSITOL COTRANSPORTER"/>
    <property type="match status" value="1"/>
</dbReference>
<proteinExistence type="inferred from homology"/>
<feature type="domain" description="Major facilitator superfamily (MFS) profile" evidence="11">
    <location>
        <begin position="28"/>
        <end position="446"/>
    </location>
</feature>
<keyword evidence="5" id="KW-0762">Sugar transport</keyword>
<dbReference type="Gene3D" id="1.20.1250.20">
    <property type="entry name" value="MFS general substrate transporter like domains"/>
    <property type="match status" value="1"/>
</dbReference>
<dbReference type="AlphaFoldDB" id="A0A8T9SX95"/>
<feature type="transmembrane region" description="Helical" evidence="10">
    <location>
        <begin position="24"/>
        <end position="46"/>
    </location>
</feature>
<sequence length="458" mass="47774">MLPPAAPSSPPRTAAAGPAGSASYVYLIATVAALGGLLFGFDTAIINGALVFLKKDFGLTDSQTELAASAILFGAVAGAAVAGWLTDRYGRRRLLFGAALLFTLSALAAAIPRTLTEFVVARLAGGLAIGVASLLVPLYIAEISPAHIRGKLVTLNQLAIVTGILLAYVASYYLADLGLASWRWMFASAAAPSVLFMGTLLLVPESPRWLLGQGREAEALGTLTRLNGPVAAAAEAEEIQAALVAEQGEAADLYQPRLRQPLRIAVVLAVLQQITGINTILYYGSVIFTEYNGQSAASAIGANALIGGINFVGTVIALFVIDRVGRKPLLLFASGGMALALGALVVALQLHAPGPLLLGLIMLYVACFAVGLGPGVWVVITEIFPNAVRGRAASLATVALWIACTLISYTFLSLVNAAGLAGAFGLYAVLSAFTFFFVWRSVPETKGRTLEEIERSWQ</sequence>
<feature type="transmembrane region" description="Helical" evidence="10">
    <location>
        <begin position="94"/>
        <end position="112"/>
    </location>
</feature>
<evidence type="ECO:0000256" key="1">
    <source>
        <dbReference type="ARBA" id="ARBA00004651"/>
    </source>
</evidence>
<keyword evidence="8 10" id="KW-0472">Membrane</keyword>
<dbReference type="InterPro" id="IPR005828">
    <property type="entry name" value="MFS_sugar_transport-like"/>
</dbReference>
<keyword evidence="3 9" id="KW-0813">Transport</keyword>
<feature type="transmembrane region" description="Helical" evidence="10">
    <location>
        <begin position="392"/>
        <end position="412"/>
    </location>
</feature>
<dbReference type="RefSeq" id="WP_245096137.1">
    <property type="nucleotide sequence ID" value="NZ_CP095053.1"/>
</dbReference>
<protein>
    <submittedName>
        <fullName evidence="12">Sugar porter family MFS transporter</fullName>
    </submittedName>
</protein>
<accession>A0A8T9SX95</accession>
<dbReference type="KEGG" id="haei:MUN82_06995"/>